<name>U3AAT6_9EURY</name>
<reference evidence="2 3" key="1">
    <citation type="submission" date="2013-09" db="EMBL/GenBank/DDBJ databases">
        <title>Whole genome sequencing of Halarchaeum acidiphilum strain MH1-52-1.</title>
        <authorList>
            <person name="Shimane Y."/>
            <person name="Minegishi H."/>
            <person name="Nishi S."/>
            <person name="Echigo A."/>
            <person name="Shuto A."/>
            <person name="Konishi M."/>
            <person name="Ito T."/>
            <person name="Ohkuma M."/>
            <person name="Ohta Y."/>
            <person name="Nagano Y."/>
            <person name="Tsubouchi T."/>
            <person name="Mori K."/>
            <person name="Usui K."/>
            <person name="Kamekura M."/>
            <person name="Usami R."/>
            <person name="Takaki Y."/>
            <person name="Hatada Y."/>
        </authorList>
    </citation>
    <scope>NUCLEOTIDE SEQUENCE [LARGE SCALE GENOMIC DNA]</scope>
    <source>
        <strain evidence="2 3">JCM 16109</strain>
    </source>
</reference>
<dbReference type="Gene3D" id="1.10.10.10">
    <property type="entry name" value="Winged helix-like DNA-binding domain superfamily/Winged helix DNA-binding domain"/>
    <property type="match status" value="1"/>
</dbReference>
<dbReference type="eggNOG" id="arCOG02756">
    <property type="taxonomic scope" value="Archaea"/>
</dbReference>
<dbReference type="Pfam" id="PF25212">
    <property type="entry name" value="HVO_A0114"/>
    <property type="match status" value="1"/>
</dbReference>
<dbReference type="InterPro" id="IPR036390">
    <property type="entry name" value="WH_DNA-bd_sf"/>
</dbReference>
<comment type="caution">
    <text evidence="2">The sequence shown here is derived from an EMBL/GenBank/DDBJ whole genome shotgun (WGS) entry which is preliminary data.</text>
</comment>
<feature type="region of interest" description="Disordered" evidence="1">
    <location>
        <begin position="1"/>
        <end position="31"/>
    </location>
</feature>
<dbReference type="AlphaFoldDB" id="U3AAT6"/>
<organism evidence="2 3">
    <name type="scientific">Halarchaeum acidiphilum MH1-52-1</name>
    <dbReference type="NCBI Taxonomy" id="1261545"/>
    <lineage>
        <taxon>Archaea</taxon>
        <taxon>Methanobacteriati</taxon>
        <taxon>Methanobacteriota</taxon>
        <taxon>Stenosarchaea group</taxon>
        <taxon>Halobacteria</taxon>
        <taxon>Halobacteriales</taxon>
        <taxon>Halobacteriaceae</taxon>
    </lineage>
</organism>
<dbReference type="InterPro" id="IPR036388">
    <property type="entry name" value="WH-like_DNA-bd_sf"/>
</dbReference>
<sequence>MTTNSPDNAHTPPNDAEHPATLRITSKPFDEHKKSVLDRAERWEDGEEVPHVVNFQDASRLQRVLTPRRLEIVRSLMNEPAESIRNLADRLDRDIRQVHDDVQILNEYGIVHFREEGGAKKPYVPYDTIKIEVELNKSVGESSESPASA</sequence>
<protein>
    <submittedName>
        <fullName evidence="2">Uncharacterized protein</fullName>
    </submittedName>
</protein>
<accession>U3AAT6</accession>
<dbReference type="EMBL" id="BATA01000009">
    <property type="protein sequence ID" value="GAD51858.1"/>
    <property type="molecule type" value="Genomic_DNA"/>
</dbReference>
<dbReference type="RefSeq" id="WP_020222000.1">
    <property type="nucleotide sequence ID" value="NZ_BANO01000136.1"/>
</dbReference>
<evidence type="ECO:0000313" key="2">
    <source>
        <dbReference type="EMBL" id="GAD51858.1"/>
    </source>
</evidence>
<dbReference type="Proteomes" id="UP000016986">
    <property type="component" value="Unassembled WGS sequence"/>
</dbReference>
<dbReference type="SUPFAM" id="SSF46785">
    <property type="entry name" value="Winged helix' DNA-binding domain"/>
    <property type="match status" value="1"/>
</dbReference>
<keyword evidence="3" id="KW-1185">Reference proteome</keyword>
<evidence type="ECO:0000313" key="3">
    <source>
        <dbReference type="Proteomes" id="UP000016986"/>
    </source>
</evidence>
<proteinExistence type="predicted"/>
<gene>
    <name evidence="2" type="ORF">MBEHAL_0618</name>
</gene>
<evidence type="ECO:0000256" key="1">
    <source>
        <dbReference type="SAM" id="MobiDB-lite"/>
    </source>
</evidence>
<dbReference type="OrthoDB" id="325082at2157"/>